<dbReference type="AlphaFoldDB" id="A0A6J7D0C6"/>
<accession>A0A6J7D0C6</accession>
<organism evidence="1">
    <name type="scientific">freshwater metagenome</name>
    <dbReference type="NCBI Taxonomy" id="449393"/>
    <lineage>
        <taxon>unclassified sequences</taxon>
        <taxon>metagenomes</taxon>
        <taxon>ecological metagenomes</taxon>
    </lineage>
</organism>
<evidence type="ECO:0000313" key="1">
    <source>
        <dbReference type="EMBL" id="CAB4862555.1"/>
    </source>
</evidence>
<proteinExistence type="predicted"/>
<gene>
    <name evidence="1" type="ORF">UFOPK3401_00329</name>
</gene>
<reference evidence="1" key="1">
    <citation type="submission" date="2020-05" db="EMBL/GenBank/DDBJ databases">
        <authorList>
            <person name="Chiriac C."/>
            <person name="Salcher M."/>
            <person name="Ghai R."/>
            <person name="Kavagutti S V."/>
        </authorList>
    </citation>
    <scope>NUCLEOTIDE SEQUENCE</scope>
</reference>
<protein>
    <submittedName>
        <fullName evidence="1">Unannotated protein</fullName>
    </submittedName>
</protein>
<sequence>MHEPFNTLFNTHESTEWDELGDNAGDNLAHLVSTGELLPWVFLG</sequence>
<name>A0A6J7D0C6_9ZZZZ</name>
<dbReference type="EMBL" id="CAFBLM010000008">
    <property type="protein sequence ID" value="CAB4862555.1"/>
    <property type="molecule type" value="Genomic_DNA"/>
</dbReference>